<dbReference type="Proteomes" id="UP000622475">
    <property type="component" value="Unassembled WGS sequence"/>
</dbReference>
<dbReference type="EMBL" id="JADFFL010000009">
    <property type="protein sequence ID" value="MBE9663973.1"/>
    <property type="molecule type" value="Genomic_DNA"/>
</dbReference>
<dbReference type="RefSeq" id="WP_194113224.1">
    <property type="nucleotide sequence ID" value="NZ_JADFFL010000009.1"/>
</dbReference>
<gene>
    <name evidence="3" type="ORF">IRJ16_18970</name>
</gene>
<reference evidence="3" key="1">
    <citation type="submission" date="2020-10" db="EMBL/GenBank/DDBJ databases">
        <title>Mucilaginibacter mali sp. nov., isolated from rhizosphere soil of apple orchard.</title>
        <authorList>
            <person name="Lee J.-S."/>
            <person name="Kim H.S."/>
            <person name="Kim J.-S."/>
        </authorList>
    </citation>
    <scope>NUCLEOTIDE SEQUENCE</scope>
    <source>
        <strain evidence="3">KCTC 22746</strain>
    </source>
</reference>
<evidence type="ECO:0000313" key="3">
    <source>
        <dbReference type="EMBL" id="MBE9663973.1"/>
    </source>
</evidence>
<dbReference type="GO" id="GO:0005975">
    <property type="term" value="P:carbohydrate metabolic process"/>
    <property type="evidence" value="ECO:0007669"/>
    <property type="project" value="TreeGrafter"/>
</dbReference>
<dbReference type="PANTHER" id="PTHR22901:SF0">
    <property type="entry name" value="SIALATE O-ACETYLESTERASE"/>
    <property type="match status" value="1"/>
</dbReference>
<dbReference type="SUPFAM" id="SSF52266">
    <property type="entry name" value="SGNH hydrolase"/>
    <property type="match status" value="1"/>
</dbReference>
<proteinExistence type="predicted"/>
<dbReference type="PANTHER" id="PTHR22901">
    <property type="entry name" value="SIALATE O-ACETYLESTERASE"/>
    <property type="match status" value="1"/>
</dbReference>
<dbReference type="InterPro" id="IPR036514">
    <property type="entry name" value="SGNH_hydro_sf"/>
</dbReference>
<organism evidence="3 4">
    <name type="scientific">Mucilaginibacter myungsuensis</name>
    <dbReference type="NCBI Taxonomy" id="649104"/>
    <lineage>
        <taxon>Bacteria</taxon>
        <taxon>Pseudomonadati</taxon>
        <taxon>Bacteroidota</taxon>
        <taxon>Sphingobacteriia</taxon>
        <taxon>Sphingobacteriales</taxon>
        <taxon>Sphingobacteriaceae</taxon>
        <taxon>Mucilaginibacter</taxon>
    </lineage>
</organism>
<dbReference type="GO" id="GO:0001681">
    <property type="term" value="F:sialate O-acetylesterase activity"/>
    <property type="evidence" value="ECO:0007669"/>
    <property type="project" value="InterPro"/>
</dbReference>
<dbReference type="InterPro" id="IPR005181">
    <property type="entry name" value="SASA"/>
</dbReference>
<comment type="caution">
    <text evidence="3">The sequence shown here is derived from an EMBL/GenBank/DDBJ whole genome shotgun (WGS) entry which is preliminary data.</text>
</comment>
<feature type="domain" description="Sialate O-acetylesterase" evidence="2">
    <location>
        <begin position="122"/>
        <end position="381"/>
    </location>
</feature>
<evidence type="ECO:0000259" key="2">
    <source>
        <dbReference type="Pfam" id="PF03629"/>
    </source>
</evidence>
<dbReference type="InterPro" id="IPR039329">
    <property type="entry name" value="SIAE"/>
</dbReference>
<protein>
    <submittedName>
        <fullName evidence="3">Sialate O-acetylesterase</fullName>
    </submittedName>
</protein>
<sequence>MSKARYIVILLILLFPGLLSAQIRANVVDTASALIVADPLQSNMVIQQNKPFKVWGHAPAGKIVTVKASWLTVPVSVQADRANKFMAIINVPAIQKGNYTKHSIGVTYDSKNVILDNLLIGDVWFCSGQSNMQFAVREIADPQKHIDSAVHPNIRLLNVRFTWKIKPTDTIPGKWLECSPQNVRDFSAVGYYFAREIQRKLDIPIGVIYSGIGGSVTQAYLAQDVMAADPLLKAKYLDPFYQTDAYKKSDLEKFTFGTTSYPYLIYNGMIYPFFNLSVKGILWYQGESNREQRDEYVKLNQTMIESWRKGFGQGSLPFYYVQVAPHAYGKMDTTLNDYAFFREQQERIATLNNTAMVTTMDVGDKDDIHPKNKKPIGLRLAYTALNQTYAQLDIAYRGPQYSHAVYGKQKATVYFEPGTTDKGLATTDNKSPRHFYLAGEDQVFHRADARIDGNTIVLDCKEVKKPVAVRYAFTNFPTTNLQNGAGIPAVPFRTDNWAEPVQKGTTSK</sequence>
<keyword evidence="4" id="KW-1185">Reference proteome</keyword>
<name>A0A929L0P4_9SPHI</name>
<dbReference type="AlphaFoldDB" id="A0A929L0P4"/>
<accession>A0A929L0P4</accession>
<keyword evidence="1" id="KW-0378">Hydrolase</keyword>
<dbReference type="Gene3D" id="3.40.50.1110">
    <property type="entry name" value="SGNH hydrolase"/>
    <property type="match status" value="1"/>
</dbReference>
<evidence type="ECO:0000313" key="4">
    <source>
        <dbReference type="Proteomes" id="UP000622475"/>
    </source>
</evidence>
<evidence type="ECO:0000256" key="1">
    <source>
        <dbReference type="ARBA" id="ARBA00022801"/>
    </source>
</evidence>
<dbReference type="Pfam" id="PF03629">
    <property type="entry name" value="SASA"/>
    <property type="match status" value="1"/>
</dbReference>